<reference evidence="6 7" key="1">
    <citation type="journal article" date="2024" name="Commun. Biol.">
        <title>Comparative genomic analysis of thermophilic fungi reveals convergent evolutionary adaptations and gene losses.</title>
        <authorList>
            <person name="Steindorff A.S."/>
            <person name="Aguilar-Pontes M.V."/>
            <person name="Robinson A.J."/>
            <person name="Andreopoulos B."/>
            <person name="LaButti K."/>
            <person name="Kuo A."/>
            <person name="Mondo S."/>
            <person name="Riley R."/>
            <person name="Otillar R."/>
            <person name="Haridas S."/>
            <person name="Lipzen A."/>
            <person name="Grimwood J."/>
            <person name="Schmutz J."/>
            <person name="Clum A."/>
            <person name="Reid I.D."/>
            <person name="Moisan M.C."/>
            <person name="Butler G."/>
            <person name="Nguyen T.T.M."/>
            <person name="Dewar K."/>
            <person name="Conant G."/>
            <person name="Drula E."/>
            <person name="Henrissat B."/>
            <person name="Hansel C."/>
            <person name="Singer S."/>
            <person name="Hutchinson M.I."/>
            <person name="de Vries R.P."/>
            <person name="Natvig D.O."/>
            <person name="Powell A.J."/>
            <person name="Tsang A."/>
            <person name="Grigoriev I.V."/>
        </authorList>
    </citation>
    <scope>NUCLEOTIDE SEQUENCE [LARGE SCALE GENOMIC DNA]</scope>
    <source>
        <strain evidence="6 7">ATCC 24622</strain>
    </source>
</reference>
<evidence type="ECO:0000256" key="2">
    <source>
        <dbReference type="ARBA" id="ARBA00022478"/>
    </source>
</evidence>
<dbReference type="Proteomes" id="UP001586593">
    <property type="component" value="Unassembled WGS sequence"/>
</dbReference>
<evidence type="ECO:0000256" key="1">
    <source>
        <dbReference type="ARBA" id="ARBA00004123"/>
    </source>
</evidence>
<feature type="compositionally biased region" description="Acidic residues" evidence="5">
    <location>
        <begin position="441"/>
        <end position="450"/>
    </location>
</feature>
<feature type="compositionally biased region" description="Acidic residues" evidence="5">
    <location>
        <begin position="239"/>
        <end position="250"/>
    </location>
</feature>
<dbReference type="Pfam" id="PF05132">
    <property type="entry name" value="RNA_pol_Rpc4"/>
    <property type="match status" value="1"/>
</dbReference>
<organism evidence="6 7">
    <name type="scientific">Phialemonium thermophilum</name>
    <dbReference type="NCBI Taxonomy" id="223376"/>
    <lineage>
        <taxon>Eukaryota</taxon>
        <taxon>Fungi</taxon>
        <taxon>Dikarya</taxon>
        <taxon>Ascomycota</taxon>
        <taxon>Pezizomycotina</taxon>
        <taxon>Sordariomycetes</taxon>
        <taxon>Sordariomycetidae</taxon>
        <taxon>Cephalothecales</taxon>
        <taxon>Cephalothecaceae</taxon>
        <taxon>Phialemonium</taxon>
    </lineage>
</organism>
<keyword evidence="4" id="KW-0539">Nucleus</keyword>
<gene>
    <name evidence="6" type="ORF">VTK73DRAFT_7071</name>
</gene>
<dbReference type="InterPro" id="IPR007811">
    <property type="entry name" value="RPC4"/>
</dbReference>
<evidence type="ECO:0000256" key="4">
    <source>
        <dbReference type="ARBA" id="ARBA00023242"/>
    </source>
</evidence>
<feature type="compositionally biased region" description="Basic and acidic residues" evidence="5">
    <location>
        <begin position="305"/>
        <end position="320"/>
    </location>
</feature>
<evidence type="ECO:0000313" key="6">
    <source>
        <dbReference type="EMBL" id="KAL1861497.1"/>
    </source>
</evidence>
<name>A0ABR3WGK7_9PEZI</name>
<feature type="region of interest" description="Disordered" evidence="5">
    <location>
        <begin position="390"/>
        <end position="409"/>
    </location>
</feature>
<comment type="caution">
    <text evidence="6">The sequence shown here is derived from an EMBL/GenBank/DDBJ whole genome shotgun (WGS) entry which is preliminary data.</text>
</comment>
<dbReference type="EMBL" id="JAZHXJ010000427">
    <property type="protein sequence ID" value="KAL1861497.1"/>
    <property type="molecule type" value="Genomic_DNA"/>
</dbReference>
<dbReference type="PANTHER" id="PTHR13408:SF0">
    <property type="entry name" value="DNA-DIRECTED RNA POLYMERASE III SUBUNIT RPC4"/>
    <property type="match status" value="1"/>
</dbReference>
<feature type="region of interest" description="Disordered" evidence="5">
    <location>
        <begin position="417"/>
        <end position="456"/>
    </location>
</feature>
<feature type="compositionally biased region" description="Basic and acidic residues" evidence="5">
    <location>
        <begin position="59"/>
        <end position="69"/>
    </location>
</feature>
<feature type="region of interest" description="Disordered" evidence="5">
    <location>
        <begin position="304"/>
        <end position="349"/>
    </location>
</feature>
<dbReference type="PANTHER" id="PTHR13408">
    <property type="entry name" value="DNA-DIRECTED RNA POLYMERASE III"/>
    <property type="match status" value="1"/>
</dbReference>
<sequence length="551" mass="59111">MPPRGGRAGRQLPPEASSRSATPAAASTNVTPTTSTTSGGAGTGTSASISSKFRPKANRRSEAERERIAQEQLRLQNKRIADETRLRARGRFRRAGGRGRGGFRDREATVRLGAAAAGPLGQGTVDGGNTHGGAWAPASRGFGGAGSSAGRGITKTMTSKYALAGGGIDDDDRINADELRGHVDDVDDEDEGASRSTSVARKKRPVMPIGIERDEPRDNGVTVATAADIEGQERGVVKDEDEEDSDSEDIWVDKDVVQNGLGTQLQEDGVVWSHAAPKPASKVKIETETGDVIETMEIDEIAAAHVKEPPSPETKRKETVAETGAAMTTETKKQRKKRPKKAKDPEEETIAQDLDQLLHLLTLDADTTQSQSLLEGNMFLFQLPPVLPPLQKASDPDSSRKLVKDEPTDDVVMLDQPVNTQQPPARVDLTGVDSNKLKTEDGEEEDEVDAADGANDPSLYKEGGYVGKLLIRKSGKIELSWGGRTLEMVSGTPAQYLTTAVLLEEGDTKARQGDYIGTAYGMGKIEGKFVLAPRWEEEEEWVVDPADLAAE</sequence>
<keyword evidence="2" id="KW-0240">DNA-directed RNA polymerase</keyword>
<comment type="subcellular location">
    <subcellularLocation>
        <location evidence="1">Nucleus</location>
    </subcellularLocation>
</comment>
<feature type="region of interest" description="Disordered" evidence="5">
    <location>
        <begin position="1"/>
        <end position="71"/>
    </location>
</feature>
<evidence type="ECO:0000313" key="7">
    <source>
        <dbReference type="Proteomes" id="UP001586593"/>
    </source>
</evidence>
<evidence type="ECO:0000256" key="3">
    <source>
        <dbReference type="ARBA" id="ARBA00023163"/>
    </source>
</evidence>
<evidence type="ECO:0000256" key="5">
    <source>
        <dbReference type="SAM" id="MobiDB-lite"/>
    </source>
</evidence>
<keyword evidence="3" id="KW-0804">Transcription</keyword>
<proteinExistence type="predicted"/>
<feature type="region of interest" description="Disordered" evidence="5">
    <location>
        <begin position="179"/>
        <end position="252"/>
    </location>
</feature>
<feature type="compositionally biased region" description="Basic and acidic residues" evidence="5">
    <location>
        <begin position="394"/>
        <end position="406"/>
    </location>
</feature>
<evidence type="ECO:0008006" key="8">
    <source>
        <dbReference type="Google" id="ProtNLM"/>
    </source>
</evidence>
<feature type="compositionally biased region" description="Low complexity" evidence="5">
    <location>
        <begin position="13"/>
        <end position="51"/>
    </location>
</feature>
<accession>A0ABR3WGK7</accession>
<protein>
    <recommendedName>
        <fullName evidence="8">DNA-directed RNA polymerase III RPC4</fullName>
    </recommendedName>
</protein>
<keyword evidence="7" id="KW-1185">Reference proteome</keyword>